<name>A0A0C9ZV41_9AGAM</name>
<protein>
    <submittedName>
        <fullName evidence="1">Uncharacterized protein</fullName>
    </submittedName>
</protein>
<dbReference type="AlphaFoldDB" id="A0A0C9ZV41"/>
<reference evidence="1 2" key="1">
    <citation type="submission" date="2014-04" db="EMBL/GenBank/DDBJ databases">
        <authorList>
            <consortium name="DOE Joint Genome Institute"/>
            <person name="Kuo A."/>
            <person name="Ruytinx J."/>
            <person name="Rineau F."/>
            <person name="Colpaert J."/>
            <person name="Kohler A."/>
            <person name="Nagy L.G."/>
            <person name="Floudas D."/>
            <person name="Copeland A."/>
            <person name="Barry K.W."/>
            <person name="Cichocki N."/>
            <person name="Veneault-Fourrey C."/>
            <person name="LaButti K."/>
            <person name="Lindquist E.A."/>
            <person name="Lipzen A."/>
            <person name="Lundell T."/>
            <person name="Morin E."/>
            <person name="Murat C."/>
            <person name="Sun H."/>
            <person name="Tunlid A."/>
            <person name="Henrissat B."/>
            <person name="Grigoriev I.V."/>
            <person name="Hibbett D.S."/>
            <person name="Martin F."/>
            <person name="Nordberg H.P."/>
            <person name="Cantor M.N."/>
            <person name="Hua S.X."/>
        </authorList>
    </citation>
    <scope>NUCLEOTIDE SEQUENCE [LARGE SCALE GENOMIC DNA]</scope>
    <source>
        <strain evidence="1 2">UH-Slu-Lm8-n1</strain>
    </source>
</reference>
<keyword evidence="2" id="KW-1185">Reference proteome</keyword>
<dbReference type="InParanoid" id="A0A0C9ZV41"/>
<reference evidence="2" key="2">
    <citation type="submission" date="2015-01" db="EMBL/GenBank/DDBJ databases">
        <title>Evolutionary Origins and Diversification of the Mycorrhizal Mutualists.</title>
        <authorList>
            <consortium name="DOE Joint Genome Institute"/>
            <consortium name="Mycorrhizal Genomics Consortium"/>
            <person name="Kohler A."/>
            <person name="Kuo A."/>
            <person name="Nagy L.G."/>
            <person name="Floudas D."/>
            <person name="Copeland A."/>
            <person name="Barry K.W."/>
            <person name="Cichocki N."/>
            <person name="Veneault-Fourrey C."/>
            <person name="LaButti K."/>
            <person name="Lindquist E.A."/>
            <person name="Lipzen A."/>
            <person name="Lundell T."/>
            <person name="Morin E."/>
            <person name="Murat C."/>
            <person name="Riley R."/>
            <person name="Ohm R."/>
            <person name="Sun H."/>
            <person name="Tunlid A."/>
            <person name="Henrissat B."/>
            <person name="Grigoriev I.V."/>
            <person name="Hibbett D.S."/>
            <person name="Martin F."/>
        </authorList>
    </citation>
    <scope>NUCLEOTIDE SEQUENCE [LARGE SCALE GENOMIC DNA]</scope>
    <source>
        <strain evidence="2">UH-Slu-Lm8-n1</strain>
    </source>
</reference>
<organism evidence="1 2">
    <name type="scientific">Suillus luteus UH-Slu-Lm8-n1</name>
    <dbReference type="NCBI Taxonomy" id="930992"/>
    <lineage>
        <taxon>Eukaryota</taxon>
        <taxon>Fungi</taxon>
        <taxon>Dikarya</taxon>
        <taxon>Basidiomycota</taxon>
        <taxon>Agaricomycotina</taxon>
        <taxon>Agaricomycetes</taxon>
        <taxon>Agaricomycetidae</taxon>
        <taxon>Boletales</taxon>
        <taxon>Suillineae</taxon>
        <taxon>Suillaceae</taxon>
        <taxon>Suillus</taxon>
    </lineage>
</organism>
<evidence type="ECO:0000313" key="2">
    <source>
        <dbReference type="Proteomes" id="UP000054485"/>
    </source>
</evidence>
<dbReference type="HOGENOM" id="CLU_2098436_0_0_1"/>
<dbReference type="EMBL" id="KN835260">
    <property type="protein sequence ID" value="KIK41730.1"/>
    <property type="molecule type" value="Genomic_DNA"/>
</dbReference>
<sequence>MPPQEVGARSVSPQAYLNTRVPRTVQVCLHNILPFSVYNYTSHLHRSTQYPLIIEQQQWQIPTEKSGLRTYLACLQVDVLTLRLASWALPVVVNPQYVKAPCSEPCVAYSLDTVYQ</sequence>
<dbReference type="Proteomes" id="UP000054485">
    <property type="component" value="Unassembled WGS sequence"/>
</dbReference>
<gene>
    <name evidence="1" type="ORF">CY34DRAFT_189279</name>
</gene>
<evidence type="ECO:0000313" key="1">
    <source>
        <dbReference type="EMBL" id="KIK41730.1"/>
    </source>
</evidence>
<accession>A0A0C9ZV41</accession>
<proteinExistence type="predicted"/>